<evidence type="ECO:0000256" key="1">
    <source>
        <dbReference type="ARBA" id="ARBA00022737"/>
    </source>
</evidence>
<keyword evidence="1" id="KW-0677">Repeat</keyword>
<keyword evidence="2 4" id="KW-0802">TPR repeat</keyword>
<evidence type="ECO:0000256" key="4">
    <source>
        <dbReference type="PROSITE-ProRule" id="PRU00339"/>
    </source>
</evidence>
<dbReference type="Gene3D" id="1.25.40.10">
    <property type="entry name" value="Tetratricopeptide repeat domain"/>
    <property type="match status" value="1"/>
</dbReference>
<dbReference type="SUPFAM" id="SSF48452">
    <property type="entry name" value="TPR-like"/>
    <property type="match status" value="1"/>
</dbReference>
<evidence type="ECO:0000256" key="5">
    <source>
        <dbReference type="SAM" id="Coils"/>
    </source>
</evidence>
<keyword evidence="7" id="KW-1185">Reference proteome</keyword>
<dbReference type="InterPro" id="IPR011990">
    <property type="entry name" value="TPR-like_helical_dom_sf"/>
</dbReference>
<dbReference type="PANTHER" id="PTHR16193">
    <property type="entry name" value="TETRATRICOPEPTIDE REPEAT PROTEIN 27"/>
    <property type="match status" value="1"/>
</dbReference>
<name>A0AA35XJ50_GEOBA</name>
<dbReference type="Pfam" id="PF13181">
    <property type="entry name" value="TPR_8"/>
    <property type="match status" value="1"/>
</dbReference>
<dbReference type="Proteomes" id="UP001174909">
    <property type="component" value="Unassembled WGS sequence"/>
</dbReference>
<comment type="caution">
    <text evidence="6">The sequence shown here is derived from an EMBL/GenBank/DDBJ whole genome shotgun (WGS) entry which is preliminary data.</text>
</comment>
<comment type="similarity">
    <text evidence="3">Belongs to the TTC27 family.</text>
</comment>
<dbReference type="InterPro" id="IPR019734">
    <property type="entry name" value="TPR_rpt"/>
</dbReference>
<sequence>MVPKNVQLQDDTLLDSVVYSDPETTPTPRLTSLEQAVVLGQCVYRLRSLPIDRLGYEEAEAFIQCVLSQPLCWCVQSVALFLRCQSERRRSKRAERAMLQLEELTQSYSASKDDHVLDLFYCLPVPTIWAIEKEYADVLLSVGATKSALEVYERLEMWEEVAECSSAVGRTGRVREVVTERLERGAATPTLLCVLGDVTRDPEDYRRAWHMSEGRCGRAQRSLGYYHLRRKEYKECIPAFQLSLKINSLQEKVWFSLGCAAQQVGDQELAVQAFQRCVSLEADFSEAWNNLATIYLRRKEKVKAFRAFQEAVKCNYDSWKIWENLLVVSVEIGELRQALQAYHRILDLQNKFLDVEILRCMVRAVLDGQEDRSGQSAGRLRDSVGQLLGRVTSQVTGNSDVWELYADYHCSSSDTLDQEKGLLELQKAQRCARQVRGWDRQWTGLERAAHLTLKYCHKCRELSQVREDGSQSVQSLSSAKLALQGIITKTKGFGIVVTEEQEGLIAKLEDEQSHLQSSLAELQTTN</sequence>
<dbReference type="SMART" id="SM00028">
    <property type="entry name" value="TPR"/>
    <property type="match status" value="4"/>
</dbReference>
<feature type="repeat" description="TPR" evidence="4">
    <location>
        <begin position="251"/>
        <end position="284"/>
    </location>
</feature>
<evidence type="ECO:0000256" key="2">
    <source>
        <dbReference type="ARBA" id="ARBA00022803"/>
    </source>
</evidence>
<feature type="coiled-coil region" evidence="5">
    <location>
        <begin position="84"/>
        <end position="114"/>
    </location>
</feature>
<feature type="repeat" description="TPR" evidence="4">
    <location>
        <begin position="285"/>
        <end position="318"/>
    </location>
</feature>
<organism evidence="6 7">
    <name type="scientific">Geodia barretti</name>
    <name type="common">Barrett's horny sponge</name>
    <dbReference type="NCBI Taxonomy" id="519541"/>
    <lineage>
        <taxon>Eukaryota</taxon>
        <taxon>Metazoa</taxon>
        <taxon>Porifera</taxon>
        <taxon>Demospongiae</taxon>
        <taxon>Heteroscleromorpha</taxon>
        <taxon>Tetractinellida</taxon>
        <taxon>Astrophorina</taxon>
        <taxon>Geodiidae</taxon>
        <taxon>Geodia</taxon>
    </lineage>
</organism>
<proteinExistence type="inferred from homology"/>
<evidence type="ECO:0000313" key="6">
    <source>
        <dbReference type="EMBL" id="CAI8052812.1"/>
    </source>
</evidence>
<protein>
    <submittedName>
        <fullName evidence="6">Tetratricopeptide repeat protein 27</fullName>
    </submittedName>
</protein>
<dbReference type="PANTHER" id="PTHR16193:SF0">
    <property type="entry name" value="TETRATRICOPEPTIDE REPEAT PROTEIN 27"/>
    <property type="match status" value="1"/>
</dbReference>
<dbReference type="PROSITE" id="PS50005">
    <property type="entry name" value="TPR"/>
    <property type="match status" value="2"/>
</dbReference>
<accession>A0AA35XJ50</accession>
<dbReference type="EMBL" id="CASHTH010004040">
    <property type="protein sequence ID" value="CAI8052812.1"/>
    <property type="molecule type" value="Genomic_DNA"/>
</dbReference>
<evidence type="ECO:0000256" key="3">
    <source>
        <dbReference type="ARBA" id="ARBA00024020"/>
    </source>
</evidence>
<dbReference type="AlphaFoldDB" id="A0AA35XJ50"/>
<gene>
    <name evidence="6" type="ORF">GBAR_LOCUS28898</name>
</gene>
<reference evidence="6" key="1">
    <citation type="submission" date="2023-03" db="EMBL/GenBank/DDBJ databases">
        <authorList>
            <person name="Steffen K."/>
            <person name="Cardenas P."/>
        </authorList>
    </citation>
    <scope>NUCLEOTIDE SEQUENCE</scope>
</reference>
<keyword evidence="5" id="KW-0175">Coiled coil</keyword>
<dbReference type="InterPro" id="IPR044244">
    <property type="entry name" value="TTC27/Emw1"/>
</dbReference>
<evidence type="ECO:0000313" key="7">
    <source>
        <dbReference type="Proteomes" id="UP001174909"/>
    </source>
</evidence>